<feature type="domain" description="Gfo/Idh/MocA-like oxidoreductase N-terminal" evidence="2">
    <location>
        <begin position="5"/>
        <end position="129"/>
    </location>
</feature>
<dbReference type="GO" id="GO:0000166">
    <property type="term" value="F:nucleotide binding"/>
    <property type="evidence" value="ECO:0007669"/>
    <property type="project" value="InterPro"/>
</dbReference>
<dbReference type="SUPFAM" id="SSF51735">
    <property type="entry name" value="NAD(P)-binding Rossmann-fold domains"/>
    <property type="match status" value="1"/>
</dbReference>
<dbReference type="RefSeq" id="WP_195171344.1">
    <property type="nucleotide sequence ID" value="NZ_CP062983.1"/>
</dbReference>
<dbReference type="EMBL" id="CP062983">
    <property type="protein sequence ID" value="QPC83277.1"/>
    <property type="molecule type" value="Genomic_DNA"/>
</dbReference>
<dbReference type="Gene3D" id="3.30.360.10">
    <property type="entry name" value="Dihydrodipicolinate Reductase, domain 2"/>
    <property type="match status" value="1"/>
</dbReference>
<evidence type="ECO:0000313" key="5">
    <source>
        <dbReference type="Proteomes" id="UP000594468"/>
    </source>
</evidence>
<dbReference type="KEGG" id="pmet:G4Y79_02560"/>
<gene>
    <name evidence="4" type="ORF">G4Y79_02560</name>
</gene>
<reference evidence="4 5" key="1">
    <citation type="submission" date="2020-02" db="EMBL/GenBank/DDBJ databases">
        <authorList>
            <person name="Zheng R.K."/>
            <person name="Sun C.M."/>
        </authorList>
    </citation>
    <scope>NUCLEOTIDE SEQUENCE [LARGE SCALE GENOMIC DNA]</scope>
    <source>
        <strain evidence="5">rifampicinis</strain>
    </source>
</reference>
<dbReference type="InterPro" id="IPR050463">
    <property type="entry name" value="Gfo/Idh/MocA_oxidrdct_glycsds"/>
</dbReference>
<dbReference type="GO" id="GO:0016491">
    <property type="term" value="F:oxidoreductase activity"/>
    <property type="evidence" value="ECO:0007669"/>
    <property type="project" value="UniProtKB-KW"/>
</dbReference>
<dbReference type="InterPro" id="IPR036291">
    <property type="entry name" value="NAD(P)-bd_dom_sf"/>
</dbReference>
<feature type="domain" description="GFO/IDH/MocA-like oxidoreductase" evidence="3">
    <location>
        <begin position="199"/>
        <end position="278"/>
    </location>
</feature>
<dbReference type="Pfam" id="PF01408">
    <property type="entry name" value="GFO_IDH_MocA"/>
    <property type="match status" value="1"/>
</dbReference>
<dbReference type="InterPro" id="IPR055170">
    <property type="entry name" value="GFO_IDH_MocA-like_dom"/>
</dbReference>
<evidence type="ECO:0000313" key="4">
    <source>
        <dbReference type="EMBL" id="QPC83277.1"/>
    </source>
</evidence>
<dbReference type="InterPro" id="IPR000683">
    <property type="entry name" value="Gfo/Idh/MocA-like_OxRdtase_N"/>
</dbReference>
<dbReference type="Pfam" id="PF22725">
    <property type="entry name" value="GFO_IDH_MocA_C3"/>
    <property type="match status" value="1"/>
</dbReference>
<evidence type="ECO:0000256" key="1">
    <source>
        <dbReference type="ARBA" id="ARBA00023002"/>
    </source>
</evidence>
<dbReference type="PANTHER" id="PTHR43818:SF11">
    <property type="entry name" value="BCDNA.GH03377"/>
    <property type="match status" value="1"/>
</dbReference>
<protein>
    <submittedName>
        <fullName evidence="4">Gfo/Idh/MocA family oxidoreductase</fullName>
    </submittedName>
</protein>
<name>A0A7S8IF69_9CHLR</name>
<evidence type="ECO:0000259" key="2">
    <source>
        <dbReference type="Pfam" id="PF01408"/>
    </source>
</evidence>
<keyword evidence="5" id="KW-1185">Reference proteome</keyword>
<dbReference type="PANTHER" id="PTHR43818">
    <property type="entry name" value="BCDNA.GH03377"/>
    <property type="match status" value="1"/>
</dbReference>
<keyword evidence="1" id="KW-0560">Oxidoreductase</keyword>
<accession>A0A7S8IF69</accession>
<sequence length="384" mass="43234">MAEKLRIGVIGAGRWSASAHLPGYARSPLSEVVAICDRNEDLAKQRAQEFNIPHVYTDYQEMLMRDDIDVIDICTRGDSDDRDNHEVLTFAALEAGKHILCEKPVAHNYQRTWEAHEIALEKGLKTKVGLTFRYAPAMMYMNDLIEEGFVGTPFIFNGYEQNSQFISPTIPVTKPDLIPPNDLKEMRVSSLEGYGAPIIDISMWFMRSYLTSVVGTMRNFVPYRTTMAGEQVRTNIDDGDIYLGEYASGAICSLQSSYVTVGNYPGLEARVYGSEGALICRLVDEFGVRQTLRSAKPDAVEFVPVTIPDKYFPPGYQEGEPWPSLFYANLVHNFMEEIVSGGPENQGNFAQSARVQEIINAVEKSFRERRWVDLPLENTLNLNN</sequence>
<dbReference type="Proteomes" id="UP000594468">
    <property type="component" value="Chromosome"/>
</dbReference>
<proteinExistence type="predicted"/>
<organism evidence="4 5">
    <name type="scientific">Phototrophicus methaneseepsis</name>
    <dbReference type="NCBI Taxonomy" id="2710758"/>
    <lineage>
        <taxon>Bacteria</taxon>
        <taxon>Bacillati</taxon>
        <taxon>Chloroflexota</taxon>
        <taxon>Candidatus Thermofontia</taxon>
        <taxon>Phototrophicales</taxon>
        <taxon>Phototrophicaceae</taxon>
        <taxon>Phototrophicus</taxon>
    </lineage>
</organism>
<dbReference type="AlphaFoldDB" id="A0A7S8IF69"/>
<dbReference type="SUPFAM" id="SSF55347">
    <property type="entry name" value="Glyceraldehyde-3-phosphate dehydrogenase-like, C-terminal domain"/>
    <property type="match status" value="1"/>
</dbReference>
<dbReference type="Gene3D" id="3.40.50.720">
    <property type="entry name" value="NAD(P)-binding Rossmann-like Domain"/>
    <property type="match status" value="1"/>
</dbReference>
<evidence type="ECO:0000259" key="3">
    <source>
        <dbReference type="Pfam" id="PF22725"/>
    </source>
</evidence>